<evidence type="ECO:0000313" key="6">
    <source>
        <dbReference type="Proteomes" id="UP000824193"/>
    </source>
</evidence>
<dbReference type="InterPro" id="IPR011711">
    <property type="entry name" value="GntR_C"/>
</dbReference>
<dbReference type="GO" id="GO:0003677">
    <property type="term" value="F:DNA binding"/>
    <property type="evidence" value="ECO:0007669"/>
    <property type="project" value="UniProtKB-KW"/>
</dbReference>
<evidence type="ECO:0000259" key="4">
    <source>
        <dbReference type="PROSITE" id="PS50949"/>
    </source>
</evidence>
<name>A0A9D1V2R0_9FIRM</name>
<dbReference type="SMART" id="SM00895">
    <property type="entry name" value="FCD"/>
    <property type="match status" value="1"/>
</dbReference>
<accession>A0A9D1V2R0</accession>
<dbReference type="InterPro" id="IPR036388">
    <property type="entry name" value="WH-like_DNA-bd_sf"/>
</dbReference>
<dbReference type="PANTHER" id="PTHR43537:SF47">
    <property type="entry name" value="REGULATORY PROTEIN GNTR HTH"/>
    <property type="match status" value="1"/>
</dbReference>
<evidence type="ECO:0000256" key="3">
    <source>
        <dbReference type="ARBA" id="ARBA00023163"/>
    </source>
</evidence>
<dbReference type="InterPro" id="IPR036390">
    <property type="entry name" value="WH_DNA-bd_sf"/>
</dbReference>
<reference evidence="5" key="2">
    <citation type="submission" date="2021-04" db="EMBL/GenBank/DDBJ databases">
        <authorList>
            <person name="Gilroy R."/>
        </authorList>
    </citation>
    <scope>NUCLEOTIDE SEQUENCE</scope>
    <source>
        <strain evidence="5">2239</strain>
    </source>
</reference>
<dbReference type="InterPro" id="IPR000524">
    <property type="entry name" value="Tscrpt_reg_HTH_GntR"/>
</dbReference>
<dbReference type="GO" id="GO:0003700">
    <property type="term" value="F:DNA-binding transcription factor activity"/>
    <property type="evidence" value="ECO:0007669"/>
    <property type="project" value="InterPro"/>
</dbReference>
<protein>
    <submittedName>
        <fullName evidence="5">FadR family transcriptional regulator</fullName>
    </submittedName>
</protein>
<keyword evidence="3" id="KW-0804">Transcription</keyword>
<evidence type="ECO:0000256" key="1">
    <source>
        <dbReference type="ARBA" id="ARBA00023015"/>
    </source>
</evidence>
<dbReference type="PRINTS" id="PR00035">
    <property type="entry name" value="HTHGNTR"/>
</dbReference>
<feature type="domain" description="HTH gntR-type" evidence="4">
    <location>
        <begin position="9"/>
        <end position="77"/>
    </location>
</feature>
<dbReference type="CDD" id="cd07377">
    <property type="entry name" value="WHTH_GntR"/>
    <property type="match status" value="1"/>
</dbReference>
<dbReference type="Gene3D" id="1.20.120.530">
    <property type="entry name" value="GntR ligand-binding domain-like"/>
    <property type="match status" value="1"/>
</dbReference>
<evidence type="ECO:0000313" key="5">
    <source>
        <dbReference type="EMBL" id="HIX04939.1"/>
    </source>
</evidence>
<sequence length="235" mass="26460">MNIQNIKKEKITDQVFNTMKSMILDGTWPVGEKIPSEAALAAQFGVSKMSVHAALQKMEALGLVDIRVGSGTYVKTNSLADCFAKLGQAVFTDHNVQQVAELRRAIELEAVYLAIDRRTEEQLEELRACYQQFLHAVRTGDMEEIKATDLAFHRYVIRMAGNDLFEVLYDFCHSLLEPFFVASGRIGEALPGRENIVDEQRMCDPHYQMLEAIETRDRAKAEQAYQAVLSISGLL</sequence>
<proteinExistence type="predicted"/>
<dbReference type="Pfam" id="PF07729">
    <property type="entry name" value="FCD"/>
    <property type="match status" value="1"/>
</dbReference>
<comment type="caution">
    <text evidence="5">The sequence shown here is derived from an EMBL/GenBank/DDBJ whole genome shotgun (WGS) entry which is preliminary data.</text>
</comment>
<dbReference type="Pfam" id="PF00392">
    <property type="entry name" value="GntR"/>
    <property type="match status" value="1"/>
</dbReference>
<dbReference type="EMBL" id="DXFW01000006">
    <property type="protein sequence ID" value="HIX04939.1"/>
    <property type="molecule type" value="Genomic_DNA"/>
</dbReference>
<dbReference type="SUPFAM" id="SSF48008">
    <property type="entry name" value="GntR ligand-binding domain-like"/>
    <property type="match status" value="1"/>
</dbReference>
<dbReference type="SUPFAM" id="SSF46785">
    <property type="entry name" value="Winged helix' DNA-binding domain"/>
    <property type="match status" value="1"/>
</dbReference>
<dbReference type="PROSITE" id="PS50949">
    <property type="entry name" value="HTH_GNTR"/>
    <property type="match status" value="1"/>
</dbReference>
<reference evidence="5" key="1">
    <citation type="journal article" date="2021" name="PeerJ">
        <title>Extensive microbial diversity within the chicken gut microbiome revealed by metagenomics and culture.</title>
        <authorList>
            <person name="Gilroy R."/>
            <person name="Ravi A."/>
            <person name="Getino M."/>
            <person name="Pursley I."/>
            <person name="Horton D.L."/>
            <person name="Alikhan N.F."/>
            <person name="Baker D."/>
            <person name="Gharbi K."/>
            <person name="Hall N."/>
            <person name="Watson M."/>
            <person name="Adriaenssens E.M."/>
            <person name="Foster-Nyarko E."/>
            <person name="Jarju S."/>
            <person name="Secka A."/>
            <person name="Antonio M."/>
            <person name="Oren A."/>
            <person name="Chaudhuri R.R."/>
            <person name="La Ragione R."/>
            <person name="Hildebrand F."/>
            <person name="Pallen M.J."/>
        </authorList>
    </citation>
    <scope>NUCLEOTIDE SEQUENCE</scope>
    <source>
        <strain evidence="5">2239</strain>
    </source>
</reference>
<keyword evidence="1" id="KW-0805">Transcription regulation</keyword>
<dbReference type="AlphaFoldDB" id="A0A9D1V2R0"/>
<dbReference type="InterPro" id="IPR008920">
    <property type="entry name" value="TF_FadR/GntR_C"/>
</dbReference>
<evidence type="ECO:0000256" key="2">
    <source>
        <dbReference type="ARBA" id="ARBA00023125"/>
    </source>
</evidence>
<gene>
    <name evidence="5" type="ORF">H9865_02330</name>
</gene>
<dbReference type="Gene3D" id="1.10.10.10">
    <property type="entry name" value="Winged helix-like DNA-binding domain superfamily/Winged helix DNA-binding domain"/>
    <property type="match status" value="1"/>
</dbReference>
<dbReference type="SMART" id="SM00345">
    <property type="entry name" value="HTH_GNTR"/>
    <property type="match status" value="1"/>
</dbReference>
<organism evidence="5 6">
    <name type="scientific">Candidatus Allofournierella pullicola</name>
    <dbReference type="NCBI Taxonomy" id="2838596"/>
    <lineage>
        <taxon>Bacteria</taxon>
        <taxon>Bacillati</taxon>
        <taxon>Bacillota</taxon>
        <taxon>Clostridia</taxon>
        <taxon>Eubacteriales</taxon>
        <taxon>Oscillospiraceae</taxon>
        <taxon>Allofournierella</taxon>
    </lineage>
</organism>
<dbReference type="PANTHER" id="PTHR43537">
    <property type="entry name" value="TRANSCRIPTIONAL REGULATOR, GNTR FAMILY"/>
    <property type="match status" value="1"/>
</dbReference>
<dbReference type="Proteomes" id="UP000824193">
    <property type="component" value="Unassembled WGS sequence"/>
</dbReference>
<keyword evidence="2" id="KW-0238">DNA-binding</keyword>